<feature type="non-terminal residue" evidence="1">
    <location>
        <position position="128"/>
    </location>
</feature>
<dbReference type="AlphaFoldDB" id="A0A9N9NY88"/>
<dbReference type="OrthoDB" id="2445879at2759"/>
<keyword evidence="2" id="KW-1185">Reference proteome</keyword>
<evidence type="ECO:0000313" key="2">
    <source>
        <dbReference type="Proteomes" id="UP000789570"/>
    </source>
</evidence>
<feature type="non-terminal residue" evidence="1">
    <location>
        <position position="1"/>
    </location>
</feature>
<evidence type="ECO:0000313" key="1">
    <source>
        <dbReference type="EMBL" id="CAG8771392.1"/>
    </source>
</evidence>
<dbReference type="EMBL" id="CAJVPQ010027548">
    <property type="protein sequence ID" value="CAG8771392.1"/>
    <property type="molecule type" value="Genomic_DNA"/>
</dbReference>
<organism evidence="1 2">
    <name type="scientific">Funneliformis caledonium</name>
    <dbReference type="NCBI Taxonomy" id="1117310"/>
    <lineage>
        <taxon>Eukaryota</taxon>
        <taxon>Fungi</taxon>
        <taxon>Fungi incertae sedis</taxon>
        <taxon>Mucoromycota</taxon>
        <taxon>Glomeromycotina</taxon>
        <taxon>Glomeromycetes</taxon>
        <taxon>Glomerales</taxon>
        <taxon>Glomeraceae</taxon>
        <taxon>Funneliformis</taxon>
    </lineage>
</organism>
<accession>A0A9N9NY88</accession>
<dbReference type="Proteomes" id="UP000789570">
    <property type="component" value="Unassembled WGS sequence"/>
</dbReference>
<protein>
    <submittedName>
        <fullName evidence="1">1490_t:CDS:1</fullName>
    </submittedName>
</protein>
<sequence>FENEKILEQLVVDIEFQPFLFSIEKLSVMVYGLGSSSHEEFMGAGPGYVSSLSYKYNKKQSIYVQKITNASCIIEVWCNNKQVNRYEGATPLEVWKKTNILKSMNGNTLFGLDHIITQTKLRQLHIPT</sequence>
<reference evidence="1" key="1">
    <citation type="submission" date="2021-06" db="EMBL/GenBank/DDBJ databases">
        <authorList>
            <person name="Kallberg Y."/>
            <person name="Tangrot J."/>
            <person name="Rosling A."/>
        </authorList>
    </citation>
    <scope>NUCLEOTIDE SEQUENCE</scope>
    <source>
        <strain evidence="1">UK204</strain>
    </source>
</reference>
<proteinExistence type="predicted"/>
<comment type="caution">
    <text evidence="1">The sequence shown here is derived from an EMBL/GenBank/DDBJ whole genome shotgun (WGS) entry which is preliminary data.</text>
</comment>
<gene>
    <name evidence="1" type="ORF">FCALED_LOCUS17557</name>
</gene>
<name>A0A9N9NY88_9GLOM</name>